<protein>
    <submittedName>
        <fullName evidence="2">Nuclear transport factor 2 family protein</fullName>
    </submittedName>
</protein>
<dbReference type="Proteomes" id="UP000290204">
    <property type="component" value="Unassembled WGS sequence"/>
</dbReference>
<comment type="caution">
    <text evidence="2">The sequence shown here is derived from an EMBL/GenBank/DDBJ whole genome shotgun (WGS) entry which is preliminary data.</text>
</comment>
<reference evidence="2 3" key="1">
    <citation type="submission" date="2019-01" db="EMBL/GenBank/DDBJ databases">
        <title>Lacibacter sp. strain TTM-7.</title>
        <authorList>
            <person name="Chen W.-M."/>
        </authorList>
    </citation>
    <scope>NUCLEOTIDE SEQUENCE [LARGE SCALE GENOMIC DNA]</scope>
    <source>
        <strain evidence="2 3">TTM-7</strain>
    </source>
</reference>
<dbReference type="InterPro" id="IPR037401">
    <property type="entry name" value="SnoaL-like"/>
</dbReference>
<dbReference type="SUPFAM" id="SSF54427">
    <property type="entry name" value="NTF2-like"/>
    <property type="match status" value="1"/>
</dbReference>
<keyword evidence="3" id="KW-1185">Reference proteome</keyword>
<dbReference type="RefSeq" id="WP_129131872.1">
    <property type="nucleotide sequence ID" value="NZ_SDHW01000005.1"/>
</dbReference>
<dbReference type="InterPro" id="IPR032710">
    <property type="entry name" value="NTF2-like_dom_sf"/>
</dbReference>
<gene>
    <name evidence="2" type="ORF">ESA94_15615</name>
</gene>
<dbReference type="EMBL" id="SDHW01000005">
    <property type="protein sequence ID" value="RXK58816.1"/>
    <property type="molecule type" value="Genomic_DNA"/>
</dbReference>
<evidence type="ECO:0000313" key="3">
    <source>
        <dbReference type="Proteomes" id="UP000290204"/>
    </source>
</evidence>
<organism evidence="2 3">
    <name type="scientific">Lacibacter luteus</name>
    <dbReference type="NCBI Taxonomy" id="2508719"/>
    <lineage>
        <taxon>Bacteria</taxon>
        <taxon>Pseudomonadati</taxon>
        <taxon>Bacteroidota</taxon>
        <taxon>Chitinophagia</taxon>
        <taxon>Chitinophagales</taxon>
        <taxon>Chitinophagaceae</taxon>
        <taxon>Lacibacter</taxon>
    </lineage>
</organism>
<sequence length="153" mass="17443">MNLIETFYTAFAKGDWQTMANCYHPDAEFTDEVFVGLKGKEVPAMWRMLIERGGGNMEITHSHVQLAGEQGNADWVAVYIFSATGRRVINRIHAEFELKDGKIFRHRDSFDLHKWAGQAMGFKGQLLGGTGFFRKKVRKTARAGLDRFLSRNN</sequence>
<proteinExistence type="predicted"/>
<dbReference type="Gene3D" id="3.10.450.50">
    <property type="match status" value="1"/>
</dbReference>
<dbReference type="OrthoDB" id="391735at2"/>
<dbReference type="AlphaFoldDB" id="A0A4Q1CFL9"/>
<dbReference type="Pfam" id="PF12680">
    <property type="entry name" value="SnoaL_2"/>
    <property type="match status" value="1"/>
</dbReference>
<feature type="domain" description="SnoaL-like" evidence="1">
    <location>
        <begin position="4"/>
        <end position="106"/>
    </location>
</feature>
<evidence type="ECO:0000313" key="2">
    <source>
        <dbReference type="EMBL" id="RXK58816.1"/>
    </source>
</evidence>
<evidence type="ECO:0000259" key="1">
    <source>
        <dbReference type="Pfam" id="PF12680"/>
    </source>
</evidence>
<name>A0A4Q1CFL9_9BACT</name>
<accession>A0A4Q1CFL9</accession>